<proteinExistence type="inferred from homology"/>
<evidence type="ECO:0000259" key="5">
    <source>
        <dbReference type="Pfam" id="PF07726"/>
    </source>
</evidence>
<dbReference type="InterPro" id="IPR041628">
    <property type="entry name" value="ChlI/MoxR_AAA_lid"/>
</dbReference>
<dbReference type="Pfam" id="PF17863">
    <property type="entry name" value="AAA_lid_2"/>
    <property type="match status" value="1"/>
</dbReference>
<dbReference type="PIRSF" id="PIRSF002849">
    <property type="entry name" value="AAA_ATPase_chaperone_MoxR_prd"/>
    <property type="match status" value="1"/>
</dbReference>
<name>A0A1L3GRC6_9BACT</name>
<evidence type="ECO:0000256" key="3">
    <source>
        <dbReference type="ARBA" id="ARBA00061607"/>
    </source>
</evidence>
<feature type="region of interest" description="Disordered" evidence="4">
    <location>
        <begin position="1"/>
        <end position="20"/>
    </location>
</feature>
<evidence type="ECO:0000256" key="4">
    <source>
        <dbReference type="SAM" id="MobiDB-lite"/>
    </source>
</evidence>
<keyword evidence="8" id="KW-1185">Reference proteome</keyword>
<comment type="similarity">
    <text evidence="3">Belongs to the MoxR family.</text>
</comment>
<dbReference type="PANTHER" id="PTHR42759:SF1">
    <property type="entry name" value="MAGNESIUM-CHELATASE SUBUNIT CHLD"/>
    <property type="match status" value="1"/>
</dbReference>
<dbReference type="InterPro" id="IPR050764">
    <property type="entry name" value="CbbQ/NirQ/NorQ/GpvN"/>
</dbReference>
<dbReference type="RefSeq" id="WP_072284439.1">
    <property type="nucleotide sequence ID" value="NZ_CP015519.1"/>
</dbReference>
<evidence type="ECO:0000259" key="6">
    <source>
        <dbReference type="Pfam" id="PF17863"/>
    </source>
</evidence>
<dbReference type="Gene3D" id="1.10.8.80">
    <property type="entry name" value="Magnesium chelatase subunit I, C-Terminal domain"/>
    <property type="match status" value="1"/>
</dbReference>
<dbReference type="OrthoDB" id="9808397at2"/>
<dbReference type="InterPro" id="IPR027417">
    <property type="entry name" value="P-loop_NTPase"/>
</dbReference>
<dbReference type="Gene3D" id="3.40.50.300">
    <property type="entry name" value="P-loop containing nucleotide triphosphate hydrolases"/>
    <property type="match status" value="1"/>
</dbReference>
<accession>A0A1L3GRC6</accession>
<dbReference type="FunFam" id="3.40.50.300:FF:000640">
    <property type="entry name" value="MoxR family ATPase"/>
    <property type="match status" value="1"/>
</dbReference>
<dbReference type="AlphaFoldDB" id="A0A1L3GRC6"/>
<protein>
    <submittedName>
        <fullName evidence="7">ATPase</fullName>
    </submittedName>
</protein>
<dbReference type="SUPFAM" id="SSF52540">
    <property type="entry name" value="P-loop containing nucleoside triphosphate hydrolases"/>
    <property type="match status" value="1"/>
</dbReference>
<dbReference type="STRING" id="1842532.A7E78_11455"/>
<evidence type="ECO:0000313" key="8">
    <source>
        <dbReference type="Proteomes" id="UP000182517"/>
    </source>
</evidence>
<dbReference type="KEGG" id="pef:A7E78_11455"/>
<dbReference type="Proteomes" id="UP000182517">
    <property type="component" value="Chromosome"/>
</dbReference>
<organism evidence="7 8">
    <name type="scientific">Syntrophotalea acetylenivorans</name>
    <dbReference type="NCBI Taxonomy" id="1842532"/>
    <lineage>
        <taxon>Bacteria</taxon>
        <taxon>Pseudomonadati</taxon>
        <taxon>Thermodesulfobacteriota</taxon>
        <taxon>Desulfuromonadia</taxon>
        <taxon>Desulfuromonadales</taxon>
        <taxon>Syntrophotaleaceae</taxon>
        <taxon>Syntrophotalea</taxon>
    </lineage>
</organism>
<gene>
    <name evidence="7" type="ORF">A7E78_11455</name>
</gene>
<dbReference type="InterPro" id="IPR011703">
    <property type="entry name" value="ATPase_AAA-3"/>
</dbReference>
<sequence length="337" mass="37191">MTSAAQSPDTDTRSQSESFRRQLQQAEAEISKVIIGQQRMIQTIFCALLARGHVLLEGVPGLAKSLTVATFARLIGGTFKRIQFTPDKLPSDITGTTVYNQATSTFSFNQGPVFCNILLADEINRAAPKVQSALLEAMQEKVVSIDRDQHPLPELFMVLATMNPVEQLGTYPLSEAQLDRFIAKVELSYPAQSDEAQLLHKKSRNFEALQKAVPQLLTTTQALAMQNHVADKVSISDRVINYLLEICLRTRPQSIHANSAVRKYITVGVSPRGGEHLIAFCKGHAFLEGRDFVSFEDVDACAAEVLGHRLILSDAAFLEGIRPTELIREIISGIIPY</sequence>
<evidence type="ECO:0000256" key="2">
    <source>
        <dbReference type="ARBA" id="ARBA00022840"/>
    </source>
</evidence>
<dbReference type="EMBL" id="CP015519">
    <property type="protein sequence ID" value="APG28410.1"/>
    <property type="molecule type" value="Genomic_DNA"/>
</dbReference>
<feature type="compositionally biased region" description="Basic and acidic residues" evidence="4">
    <location>
        <begin position="10"/>
        <end position="20"/>
    </location>
</feature>
<keyword evidence="2" id="KW-0067">ATP-binding</keyword>
<feature type="domain" description="ATPase AAA-3" evidence="5">
    <location>
        <begin position="53"/>
        <end position="182"/>
    </location>
</feature>
<evidence type="ECO:0000313" key="7">
    <source>
        <dbReference type="EMBL" id="APG28410.1"/>
    </source>
</evidence>
<dbReference type="GO" id="GO:0016887">
    <property type="term" value="F:ATP hydrolysis activity"/>
    <property type="evidence" value="ECO:0007669"/>
    <property type="project" value="InterPro"/>
</dbReference>
<keyword evidence="1" id="KW-0547">Nucleotide-binding</keyword>
<feature type="domain" description="ChlI/MoxR AAA lid" evidence="6">
    <location>
        <begin position="259"/>
        <end position="330"/>
    </location>
</feature>
<dbReference type="GO" id="GO:0005524">
    <property type="term" value="F:ATP binding"/>
    <property type="evidence" value="ECO:0007669"/>
    <property type="project" value="UniProtKB-KW"/>
</dbReference>
<dbReference type="PANTHER" id="PTHR42759">
    <property type="entry name" value="MOXR FAMILY PROTEIN"/>
    <property type="match status" value="1"/>
</dbReference>
<dbReference type="Pfam" id="PF07726">
    <property type="entry name" value="AAA_3"/>
    <property type="match status" value="1"/>
</dbReference>
<reference evidence="7 8" key="1">
    <citation type="journal article" date="2017" name="Genome Announc.">
        <title>Complete Genome Sequences of Two Acetylene-Fermenting Pelobacter acetylenicus Strains.</title>
        <authorList>
            <person name="Sutton J.M."/>
            <person name="Baesman S.M."/>
            <person name="Fierst J.L."/>
            <person name="Poret-Peterson A.T."/>
            <person name="Oremland R.S."/>
            <person name="Dunlap D.S."/>
            <person name="Akob D.M."/>
        </authorList>
    </citation>
    <scope>NUCLEOTIDE SEQUENCE [LARGE SCALE GENOMIC DNA]</scope>
    <source>
        <strain evidence="7 8">SFB93</strain>
    </source>
</reference>
<evidence type="ECO:0000256" key="1">
    <source>
        <dbReference type="ARBA" id="ARBA00022741"/>
    </source>
</evidence>